<reference evidence="1" key="1">
    <citation type="submission" date="2018-06" db="EMBL/GenBank/DDBJ databases">
        <authorList>
            <person name="Zhirakovskaya E."/>
        </authorList>
    </citation>
    <scope>NUCLEOTIDE SEQUENCE</scope>
</reference>
<dbReference type="AlphaFoldDB" id="A0A3B1BQE9"/>
<organism evidence="1">
    <name type="scientific">hydrothermal vent metagenome</name>
    <dbReference type="NCBI Taxonomy" id="652676"/>
    <lineage>
        <taxon>unclassified sequences</taxon>
        <taxon>metagenomes</taxon>
        <taxon>ecological metagenomes</taxon>
    </lineage>
</organism>
<sequence>MSNYFSKYNKIEFGICLLILCLSLQTGFSTLYAGENIDSDELDKEKNATLNKLNLLGYILTKSKRTKEVQASGNAEAISILGMAFQHYNEAKIFMGKKDYKKSDAEIQKSLQRISVSFRMVVDKEREAEISGEQYKLLYSRVKNFNDLFNQLPADKVKGILDSEQVNLLIKKAESLYATGDSKMALEPLEKAADMLEQALSDARKNETVVYSLDFSTPEDEYDYELERNDNYTLLANMILDNNSVENRKKLPLIRMLMNKNEELVVEAEKQFVDGKIKTAITLLEKGNKTLVRALRLGGLTL</sequence>
<proteinExistence type="predicted"/>
<evidence type="ECO:0000313" key="1">
    <source>
        <dbReference type="EMBL" id="VAX08555.1"/>
    </source>
</evidence>
<gene>
    <name evidence="1" type="ORF">MNBD_GAMMA25-818</name>
</gene>
<protein>
    <submittedName>
        <fullName evidence="1">Uncharacterized protein</fullName>
    </submittedName>
</protein>
<dbReference type="EMBL" id="UOFY01000028">
    <property type="protein sequence ID" value="VAX08555.1"/>
    <property type="molecule type" value="Genomic_DNA"/>
</dbReference>
<accession>A0A3B1BQE9</accession>
<name>A0A3B1BQE9_9ZZZZ</name>